<proteinExistence type="predicted"/>
<protein>
    <submittedName>
        <fullName evidence="1">Uncharacterized protein</fullName>
    </submittedName>
</protein>
<gene>
    <name evidence="1" type="ORF">HYH02_002535</name>
</gene>
<comment type="caution">
    <text evidence="1">The sequence shown here is derived from an EMBL/GenBank/DDBJ whole genome shotgun (WGS) entry which is preliminary data.</text>
</comment>
<name>A0A835WTL0_9CHLO</name>
<reference evidence="1" key="1">
    <citation type="journal article" date="2020" name="bioRxiv">
        <title>Comparative genomics of Chlamydomonas.</title>
        <authorList>
            <person name="Craig R.J."/>
            <person name="Hasan A.R."/>
            <person name="Ness R.W."/>
            <person name="Keightley P.D."/>
        </authorList>
    </citation>
    <scope>NUCLEOTIDE SEQUENCE</scope>
    <source>
        <strain evidence="1">CCAP 11/173</strain>
    </source>
</reference>
<sequence>MRAAPPPETNFACPDCKYYQVSIATVCRCGNDTAWAFPSAAALAKLNPSISGEQKLDPSTGYPNGVFWTPRFDNAGSGSNAWGGWFRITPAPHLDLSQVYYFDVCAGCAQNRVGAGAIVGRIAFQITNTGGKTSVSTFLQPSGAPGAKVTSTTLHMFQSFIAPGGSMAPGQFQKMTEISAVSVPFSYGTSWSVTKVITGPVKVQGTDYTVPDNERNTTSIGVPTNAGLFVAIHLSVGGSYCPA</sequence>
<dbReference type="Proteomes" id="UP000613740">
    <property type="component" value="Unassembled WGS sequence"/>
</dbReference>
<dbReference type="AlphaFoldDB" id="A0A835WTL0"/>
<keyword evidence="2" id="KW-1185">Reference proteome</keyword>
<evidence type="ECO:0000313" key="1">
    <source>
        <dbReference type="EMBL" id="KAG2453212.1"/>
    </source>
</evidence>
<dbReference type="EMBL" id="JAEHOD010000004">
    <property type="protein sequence ID" value="KAG2453212.1"/>
    <property type="molecule type" value="Genomic_DNA"/>
</dbReference>
<accession>A0A835WTL0</accession>
<organism evidence="1 2">
    <name type="scientific">Chlamydomonas schloesseri</name>
    <dbReference type="NCBI Taxonomy" id="2026947"/>
    <lineage>
        <taxon>Eukaryota</taxon>
        <taxon>Viridiplantae</taxon>
        <taxon>Chlorophyta</taxon>
        <taxon>core chlorophytes</taxon>
        <taxon>Chlorophyceae</taxon>
        <taxon>CS clade</taxon>
        <taxon>Chlamydomonadales</taxon>
        <taxon>Chlamydomonadaceae</taxon>
        <taxon>Chlamydomonas</taxon>
    </lineage>
</organism>
<evidence type="ECO:0000313" key="2">
    <source>
        <dbReference type="Proteomes" id="UP000613740"/>
    </source>
</evidence>